<dbReference type="AlphaFoldDB" id="A0A7M1LF13"/>
<keyword evidence="3" id="KW-0732">Signal</keyword>
<dbReference type="Pfam" id="PF03180">
    <property type="entry name" value="Lipoprotein_9"/>
    <property type="match status" value="1"/>
</dbReference>
<dbReference type="GO" id="GO:0016020">
    <property type="term" value="C:membrane"/>
    <property type="evidence" value="ECO:0007669"/>
    <property type="project" value="UniProtKB-SubCell"/>
</dbReference>
<gene>
    <name evidence="7" type="ORF">IMC76_08075</name>
</gene>
<reference evidence="7 8" key="1">
    <citation type="submission" date="2020-10" db="EMBL/GenBank/DDBJ databases">
        <title>Campylobacter and Helicobacter PacBio genomes.</title>
        <authorList>
            <person name="Lane C."/>
        </authorList>
    </citation>
    <scope>NUCLEOTIDE SEQUENCE [LARGE SCALE GENOMIC DNA]</scope>
    <source>
        <strain evidence="7 8">2016D-0077</strain>
    </source>
</reference>
<proteinExistence type="inferred from homology"/>
<dbReference type="SUPFAM" id="SSF53850">
    <property type="entry name" value="Periplasmic binding protein-like II"/>
    <property type="match status" value="1"/>
</dbReference>
<keyword evidence="6" id="KW-0449">Lipoprotein</keyword>
<evidence type="ECO:0000256" key="6">
    <source>
        <dbReference type="ARBA" id="ARBA00023288"/>
    </source>
</evidence>
<dbReference type="PANTHER" id="PTHR30429">
    <property type="entry name" value="D-METHIONINE-BINDING LIPOPROTEIN METQ"/>
    <property type="match status" value="1"/>
</dbReference>
<accession>A0A7M1LF13</accession>
<evidence type="ECO:0000256" key="3">
    <source>
        <dbReference type="ARBA" id="ARBA00022729"/>
    </source>
</evidence>
<evidence type="ECO:0000256" key="2">
    <source>
        <dbReference type="ARBA" id="ARBA00008973"/>
    </source>
</evidence>
<sequence length="258" mass="28578">MKKLLLTSIISGALALNLYAQKLIVGATPVPHAEIIEFIKPDLEAKGYEIEIKEFNDYIIPALTLEAGEIDFNFSIGLPYMKELNKTKGTHMVNLTGVHIEPLGIYSDKIKSLDELKDGAKVTLPNDVSTETRSLKLLEKAGVIKLAKSDAEFLTTLDVVENPKKLNFITLEPASLPRSIKDTDIAIINANYALEAGLNPKNDSIFLEDKDSPYLNVLIVKEGDENLQSSKDFKEIITSPKVRKFIEEKYSSAVIPAF</sequence>
<evidence type="ECO:0000313" key="8">
    <source>
        <dbReference type="Proteomes" id="UP000594749"/>
    </source>
</evidence>
<evidence type="ECO:0000313" key="7">
    <source>
        <dbReference type="EMBL" id="QOQ87157.1"/>
    </source>
</evidence>
<comment type="similarity">
    <text evidence="2">Belongs to the NlpA lipoprotein family.</text>
</comment>
<evidence type="ECO:0000256" key="4">
    <source>
        <dbReference type="ARBA" id="ARBA00023136"/>
    </source>
</evidence>
<protein>
    <submittedName>
        <fullName evidence="7">Methionine ABC transporter substrate-binding protein</fullName>
    </submittedName>
</protein>
<dbReference type="RefSeq" id="WP_025803515.1">
    <property type="nucleotide sequence ID" value="NZ_CP053842.1"/>
</dbReference>
<keyword evidence="5" id="KW-0564">Palmitate</keyword>
<dbReference type="OrthoDB" id="9812878at2"/>
<keyword evidence="8" id="KW-1185">Reference proteome</keyword>
<evidence type="ECO:0000256" key="5">
    <source>
        <dbReference type="ARBA" id="ARBA00023139"/>
    </source>
</evidence>
<dbReference type="EMBL" id="CP063078">
    <property type="protein sequence ID" value="QOQ87157.1"/>
    <property type="molecule type" value="Genomic_DNA"/>
</dbReference>
<name>A0A7M1LF13_9BACT</name>
<organism evidence="7 8">
    <name type="scientific">Campylobacter corcagiensis</name>
    <dbReference type="NCBI Taxonomy" id="1448857"/>
    <lineage>
        <taxon>Bacteria</taxon>
        <taxon>Pseudomonadati</taxon>
        <taxon>Campylobacterota</taxon>
        <taxon>Epsilonproteobacteria</taxon>
        <taxon>Campylobacterales</taxon>
        <taxon>Campylobacteraceae</taxon>
        <taxon>Campylobacter</taxon>
    </lineage>
</organism>
<dbReference type="Proteomes" id="UP000594749">
    <property type="component" value="Chromosome"/>
</dbReference>
<comment type="subcellular location">
    <subcellularLocation>
        <location evidence="1">Membrane</location>
        <topology evidence="1">Lipid-anchor</topology>
    </subcellularLocation>
</comment>
<dbReference type="InterPro" id="IPR004872">
    <property type="entry name" value="Lipoprotein_NlpA"/>
</dbReference>
<evidence type="ECO:0000256" key="1">
    <source>
        <dbReference type="ARBA" id="ARBA00004635"/>
    </source>
</evidence>
<dbReference type="Gene3D" id="3.40.190.10">
    <property type="entry name" value="Periplasmic binding protein-like II"/>
    <property type="match status" value="2"/>
</dbReference>
<dbReference type="PIRSF" id="PIRSF002854">
    <property type="entry name" value="MetQ"/>
    <property type="match status" value="1"/>
</dbReference>
<keyword evidence="4" id="KW-0472">Membrane</keyword>
<dbReference type="PANTHER" id="PTHR30429:SF0">
    <property type="entry name" value="METHIONINE-BINDING LIPOPROTEIN METQ"/>
    <property type="match status" value="1"/>
</dbReference>